<name>A0A9D4RC94_DREPO</name>
<dbReference type="GO" id="GO:0042797">
    <property type="term" value="P:tRNA transcription by RNA polymerase III"/>
    <property type="evidence" value="ECO:0007669"/>
    <property type="project" value="TreeGrafter"/>
</dbReference>
<accession>A0A9D4RC94</accession>
<evidence type="ECO:0000256" key="1">
    <source>
        <dbReference type="SAM" id="MobiDB-lite"/>
    </source>
</evidence>
<dbReference type="AlphaFoldDB" id="A0A9D4RC94"/>
<evidence type="ECO:0000313" key="4">
    <source>
        <dbReference type="Proteomes" id="UP000828390"/>
    </source>
</evidence>
<feature type="compositionally biased region" description="Basic residues" evidence="1">
    <location>
        <begin position="195"/>
        <end position="209"/>
    </location>
</feature>
<dbReference type="InterPro" id="IPR045576">
    <property type="entry name" value="RPC5_C"/>
</dbReference>
<gene>
    <name evidence="3" type="ORF">DPMN_025909</name>
</gene>
<organism evidence="3 4">
    <name type="scientific">Dreissena polymorpha</name>
    <name type="common">Zebra mussel</name>
    <name type="synonym">Mytilus polymorpha</name>
    <dbReference type="NCBI Taxonomy" id="45954"/>
    <lineage>
        <taxon>Eukaryota</taxon>
        <taxon>Metazoa</taxon>
        <taxon>Spiralia</taxon>
        <taxon>Lophotrochozoa</taxon>
        <taxon>Mollusca</taxon>
        <taxon>Bivalvia</taxon>
        <taxon>Autobranchia</taxon>
        <taxon>Heteroconchia</taxon>
        <taxon>Euheterodonta</taxon>
        <taxon>Imparidentia</taxon>
        <taxon>Neoheterodontei</taxon>
        <taxon>Myida</taxon>
        <taxon>Dreissenoidea</taxon>
        <taxon>Dreissenidae</taxon>
        <taxon>Dreissena</taxon>
    </lineage>
</organism>
<dbReference type="PANTHER" id="PTHR12069">
    <property type="entry name" value="DNA-DIRECTED RNA POLYMERASES III 80 KDA POLYPEPTIDE RNA POLYMERASE III SUBUNIT 5"/>
    <property type="match status" value="1"/>
</dbReference>
<feature type="domain" description="DNA-directed RNA polymerase III subunit RPC5 C-terminal" evidence="2">
    <location>
        <begin position="242"/>
        <end position="417"/>
    </location>
</feature>
<reference evidence="3" key="1">
    <citation type="journal article" date="2019" name="bioRxiv">
        <title>The Genome of the Zebra Mussel, Dreissena polymorpha: A Resource for Invasive Species Research.</title>
        <authorList>
            <person name="McCartney M.A."/>
            <person name="Auch B."/>
            <person name="Kono T."/>
            <person name="Mallez S."/>
            <person name="Zhang Y."/>
            <person name="Obille A."/>
            <person name="Becker A."/>
            <person name="Abrahante J.E."/>
            <person name="Garbe J."/>
            <person name="Badalamenti J.P."/>
            <person name="Herman A."/>
            <person name="Mangelson H."/>
            <person name="Liachko I."/>
            <person name="Sullivan S."/>
            <person name="Sone E.D."/>
            <person name="Koren S."/>
            <person name="Silverstein K.A.T."/>
            <person name="Beckman K.B."/>
            <person name="Gohl D.M."/>
        </authorList>
    </citation>
    <scope>NUCLEOTIDE SEQUENCE</scope>
    <source>
        <strain evidence="3">Duluth1</strain>
        <tissue evidence="3">Whole animal</tissue>
    </source>
</reference>
<sequence>MPSNVLSLTQLKSMPLADQVKALLTNAKVIRFSQLLHLLPQGTDPIATLRALQIVAVMVQGCWVVKSEVLYPKDGCSPNSGVSSEFLCRGRDFVMWRFTQSRCVTRKEVASVIKLPNEDVKDILEQMSHIRFNHGWEFVFPHDYEFTDRYPEIVERQAMLWNCKYQTISKQLNITDAQEKKIRELAAAEAQAERPRRRRTSSRSRKRTLSGRSISDHSDMETELTDIELILAQQNKSALKSPDHNKDRLNQHTLNGATMEVSSEPDDAIANGSDHVHSEFQSELEAFIKDRLWSRYVMSMSELTHLLHLKLTEEAPGSPLGTGVTETLCEQAVIKLGGLSLKSKWQTEAIFMHVRCGDTLEPLRHAFVELLKTSYKIKKRHFIKKMETVPGSFTEDDMVNVLKDYCIIKKAHYYLKCCNDYS</sequence>
<dbReference type="PANTHER" id="PTHR12069:SF0">
    <property type="entry name" value="DNA-DIRECTED RNA POLYMERASE III SUBUNIT RPC5"/>
    <property type="match status" value="1"/>
</dbReference>
<comment type="caution">
    <text evidence="3">The sequence shown here is derived from an EMBL/GenBank/DDBJ whole genome shotgun (WGS) entry which is preliminary data.</text>
</comment>
<dbReference type="Pfam" id="PF04801">
    <property type="entry name" value="RPC5"/>
    <property type="match status" value="1"/>
</dbReference>
<proteinExistence type="predicted"/>
<keyword evidence="4" id="KW-1185">Reference proteome</keyword>
<reference evidence="3" key="2">
    <citation type="submission" date="2020-11" db="EMBL/GenBank/DDBJ databases">
        <authorList>
            <person name="McCartney M.A."/>
            <person name="Auch B."/>
            <person name="Kono T."/>
            <person name="Mallez S."/>
            <person name="Becker A."/>
            <person name="Gohl D.M."/>
            <person name="Silverstein K.A.T."/>
            <person name="Koren S."/>
            <person name="Bechman K.B."/>
            <person name="Herman A."/>
            <person name="Abrahante J.E."/>
            <person name="Garbe J."/>
        </authorList>
    </citation>
    <scope>NUCLEOTIDE SEQUENCE</scope>
    <source>
        <strain evidence="3">Duluth1</strain>
        <tissue evidence="3">Whole animal</tissue>
    </source>
</reference>
<dbReference type="EMBL" id="JAIWYP010000002">
    <property type="protein sequence ID" value="KAH3862934.1"/>
    <property type="molecule type" value="Genomic_DNA"/>
</dbReference>
<evidence type="ECO:0000259" key="2">
    <source>
        <dbReference type="Pfam" id="PF19725"/>
    </source>
</evidence>
<feature type="region of interest" description="Disordered" evidence="1">
    <location>
        <begin position="186"/>
        <end position="218"/>
    </location>
</feature>
<dbReference type="InterPro" id="IPR006886">
    <property type="entry name" value="RNA_pol_III_Rpc5"/>
</dbReference>
<evidence type="ECO:0000313" key="3">
    <source>
        <dbReference type="EMBL" id="KAH3862934.1"/>
    </source>
</evidence>
<protein>
    <recommendedName>
        <fullName evidence="2">DNA-directed RNA polymerase III subunit RPC5 C-terminal domain-containing protein</fullName>
    </recommendedName>
</protein>
<dbReference type="Proteomes" id="UP000828390">
    <property type="component" value="Unassembled WGS sequence"/>
</dbReference>
<dbReference type="Pfam" id="PF19725">
    <property type="entry name" value="RPC5_C"/>
    <property type="match status" value="1"/>
</dbReference>
<dbReference type="GO" id="GO:0005666">
    <property type="term" value="C:RNA polymerase III complex"/>
    <property type="evidence" value="ECO:0007669"/>
    <property type="project" value="TreeGrafter"/>
</dbReference>